<dbReference type="STRING" id="1561998.A0A1I7U102"/>
<evidence type="ECO:0000313" key="1">
    <source>
        <dbReference type="Proteomes" id="UP000095282"/>
    </source>
</evidence>
<evidence type="ECO:0000313" key="2">
    <source>
        <dbReference type="WBParaSite" id="Csp11.Scaffold629.g13773.t1"/>
    </source>
</evidence>
<proteinExistence type="predicted"/>
<dbReference type="Proteomes" id="UP000095282">
    <property type="component" value="Unplaced"/>
</dbReference>
<dbReference type="eggNOG" id="KOG1815">
    <property type="taxonomic scope" value="Eukaryota"/>
</dbReference>
<name>A0A1I7U102_9PELO</name>
<organism evidence="1 2">
    <name type="scientific">Caenorhabditis tropicalis</name>
    <dbReference type="NCBI Taxonomy" id="1561998"/>
    <lineage>
        <taxon>Eukaryota</taxon>
        <taxon>Metazoa</taxon>
        <taxon>Ecdysozoa</taxon>
        <taxon>Nematoda</taxon>
        <taxon>Chromadorea</taxon>
        <taxon>Rhabditida</taxon>
        <taxon>Rhabditina</taxon>
        <taxon>Rhabditomorpha</taxon>
        <taxon>Rhabditoidea</taxon>
        <taxon>Rhabditidae</taxon>
        <taxon>Peloderinae</taxon>
        <taxon>Caenorhabditis</taxon>
    </lineage>
</organism>
<keyword evidence="1" id="KW-1185">Reference proteome</keyword>
<sequence length="115" mass="13686">MSQLRAMSLSNFQVEYLQNAYEALSNSRRTLMYSFAFAYYLKRDNNVMIFEDNLKDLEQATEQLSGMLEKKMLLNDLLQMKQPVQEKCQYVEKRRQVLLKHCSEGDAQDIWVFNQ</sequence>
<dbReference type="Gene3D" id="1.20.120.1750">
    <property type="match status" value="1"/>
</dbReference>
<dbReference type="WBParaSite" id="Csp11.Scaffold629.g13773.t1">
    <property type="protein sequence ID" value="Csp11.Scaffold629.g13773.t1"/>
    <property type="gene ID" value="Csp11.Scaffold629.g13773"/>
</dbReference>
<accession>A0A1I7U102</accession>
<dbReference type="AlphaFoldDB" id="A0A1I7U102"/>
<protein>
    <submittedName>
        <fullName evidence="2">Ferritin</fullName>
    </submittedName>
</protein>
<reference evidence="2" key="1">
    <citation type="submission" date="2016-11" db="UniProtKB">
        <authorList>
            <consortium name="WormBaseParasite"/>
        </authorList>
    </citation>
    <scope>IDENTIFICATION</scope>
</reference>